<protein>
    <submittedName>
        <fullName evidence="2">Uncharacterized protein</fullName>
    </submittedName>
</protein>
<dbReference type="Proteomes" id="UP000267469">
    <property type="component" value="Unassembled WGS sequence"/>
</dbReference>
<reference evidence="2 3" key="1">
    <citation type="submission" date="2018-10" db="EMBL/GenBank/DDBJ databases">
        <title>Sinomicrobium pectinilyticum sp. nov., a pectinase-producing bacterium isolated from alkaline and saline soil, and emended description of the genus Sinomicrobium.</title>
        <authorList>
            <person name="Cheng B."/>
            <person name="Li C."/>
            <person name="Lai Q."/>
            <person name="Du M."/>
            <person name="Shao Z."/>
            <person name="Xu P."/>
            <person name="Yang C."/>
        </authorList>
    </citation>
    <scope>NUCLEOTIDE SEQUENCE [LARGE SCALE GENOMIC DNA]</scope>
    <source>
        <strain evidence="2 3">5DNS001</strain>
    </source>
</reference>
<dbReference type="AlphaFoldDB" id="A0A3N0DQJ1"/>
<keyword evidence="1" id="KW-0472">Membrane</keyword>
<comment type="caution">
    <text evidence="2">The sequence shown here is derived from an EMBL/GenBank/DDBJ whole genome shotgun (WGS) entry which is preliminary data.</text>
</comment>
<feature type="transmembrane region" description="Helical" evidence="1">
    <location>
        <begin position="12"/>
        <end position="36"/>
    </location>
</feature>
<feature type="transmembrane region" description="Helical" evidence="1">
    <location>
        <begin position="78"/>
        <end position="97"/>
    </location>
</feature>
<keyword evidence="3" id="KW-1185">Reference proteome</keyword>
<accession>A0A3N0DQJ1</accession>
<feature type="transmembrane region" description="Helical" evidence="1">
    <location>
        <begin position="48"/>
        <end position="72"/>
    </location>
</feature>
<proteinExistence type="predicted"/>
<organism evidence="2 3">
    <name type="scientific">Sinomicrobium pectinilyticum</name>
    <dbReference type="NCBI Taxonomy" id="1084421"/>
    <lineage>
        <taxon>Bacteria</taxon>
        <taxon>Pseudomonadati</taxon>
        <taxon>Bacteroidota</taxon>
        <taxon>Flavobacteriia</taxon>
        <taxon>Flavobacteriales</taxon>
        <taxon>Flavobacteriaceae</taxon>
        <taxon>Sinomicrobium</taxon>
    </lineage>
</organism>
<evidence type="ECO:0000256" key="1">
    <source>
        <dbReference type="SAM" id="Phobius"/>
    </source>
</evidence>
<gene>
    <name evidence="2" type="ORF">ED312_20650</name>
</gene>
<evidence type="ECO:0000313" key="2">
    <source>
        <dbReference type="EMBL" id="RNL77909.1"/>
    </source>
</evidence>
<dbReference type="EMBL" id="RJTM01000156">
    <property type="protein sequence ID" value="RNL77909.1"/>
    <property type="molecule type" value="Genomic_DNA"/>
</dbReference>
<evidence type="ECO:0000313" key="3">
    <source>
        <dbReference type="Proteomes" id="UP000267469"/>
    </source>
</evidence>
<keyword evidence="1" id="KW-0812">Transmembrane</keyword>
<name>A0A3N0DQJ1_SINP1</name>
<keyword evidence="1" id="KW-1133">Transmembrane helix</keyword>
<sequence>MNLIGYIEESPHIMVLWSAFGIFFCIFLLSIPMYIIRKLGFGKYFEKPFAILIGVILVSWVIGFVTQIILFFSGVSGLRLMLIWGGMFMTYLIFGLFNRKMIFKWANEKNVLKRRGA</sequence>